<dbReference type="InterPro" id="IPR002452">
    <property type="entry name" value="Alpha_tubulin"/>
</dbReference>
<name>A0AA38CL16_TAXCH</name>
<evidence type="ECO:0000256" key="6">
    <source>
        <dbReference type="ARBA" id="ARBA00034296"/>
    </source>
</evidence>
<evidence type="ECO:0000256" key="5">
    <source>
        <dbReference type="ARBA" id="ARBA00023134"/>
    </source>
</evidence>
<evidence type="ECO:0000259" key="9">
    <source>
        <dbReference type="SMART" id="SM00864"/>
    </source>
</evidence>
<dbReference type="Pfam" id="PF00091">
    <property type="entry name" value="Tubulin"/>
    <property type="match status" value="1"/>
</dbReference>
<dbReference type="SMART" id="SM00864">
    <property type="entry name" value="Tubulin"/>
    <property type="match status" value="1"/>
</dbReference>
<comment type="caution">
    <text evidence="10">The sequence shown here is derived from an EMBL/GenBank/DDBJ whole genome shotgun (WGS) entry which is preliminary data.</text>
</comment>
<dbReference type="PANTHER" id="PTHR11588">
    <property type="entry name" value="TUBULIN"/>
    <property type="match status" value="1"/>
</dbReference>
<dbReference type="SUPFAM" id="SSF52490">
    <property type="entry name" value="Tubulin nucleotide-binding domain-like"/>
    <property type="match status" value="1"/>
</dbReference>
<comment type="function">
    <text evidence="6 8">Tubulin is the major constituent of microtubules, a cylinder consisting of laterally associated linear protofilaments composed of alpha- and beta-tubulin heterodimers. Microtubules grow by the addition of GTP-tubulin dimers to the microtubule end, where a stabilizing cap forms. Below the cap, tubulin dimers are in GDP-bound state, owing to GTPase activity of alpha-tubulin.</text>
</comment>
<keyword evidence="11" id="KW-1185">Reference proteome</keyword>
<evidence type="ECO:0000256" key="7">
    <source>
        <dbReference type="ARBA" id="ARBA00049117"/>
    </source>
</evidence>
<evidence type="ECO:0000313" key="11">
    <source>
        <dbReference type="Proteomes" id="UP000824469"/>
    </source>
</evidence>
<dbReference type="GO" id="GO:0005200">
    <property type="term" value="F:structural constituent of cytoskeleton"/>
    <property type="evidence" value="ECO:0007669"/>
    <property type="project" value="InterPro"/>
</dbReference>
<dbReference type="GO" id="GO:0007017">
    <property type="term" value="P:microtubule-based process"/>
    <property type="evidence" value="ECO:0007669"/>
    <property type="project" value="InterPro"/>
</dbReference>
<dbReference type="AlphaFoldDB" id="A0AA38CL16"/>
<dbReference type="PROSITE" id="PS00227">
    <property type="entry name" value="TUBULIN"/>
    <property type="match status" value="1"/>
</dbReference>
<evidence type="ECO:0000313" key="10">
    <source>
        <dbReference type="EMBL" id="KAH9301816.1"/>
    </source>
</evidence>
<evidence type="ECO:0000256" key="4">
    <source>
        <dbReference type="ARBA" id="ARBA00022801"/>
    </source>
</evidence>
<proteinExistence type="inferred from homology"/>
<evidence type="ECO:0000256" key="2">
    <source>
        <dbReference type="ARBA" id="ARBA00022701"/>
    </source>
</evidence>
<dbReference type="InterPro" id="IPR017975">
    <property type="entry name" value="Tubulin_CS"/>
</dbReference>
<evidence type="ECO:0000256" key="8">
    <source>
        <dbReference type="RuleBase" id="RU000352"/>
    </source>
</evidence>
<keyword evidence="3 8" id="KW-0547">Nucleotide-binding</keyword>
<comment type="catalytic activity">
    <reaction evidence="7">
        <text>GTP + H2O = GDP + phosphate + H(+)</text>
        <dbReference type="Rhea" id="RHEA:19669"/>
        <dbReference type="ChEBI" id="CHEBI:15377"/>
        <dbReference type="ChEBI" id="CHEBI:15378"/>
        <dbReference type="ChEBI" id="CHEBI:37565"/>
        <dbReference type="ChEBI" id="CHEBI:43474"/>
        <dbReference type="ChEBI" id="CHEBI:58189"/>
    </reaction>
    <physiologicalReaction direction="left-to-right" evidence="7">
        <dbReference type="Rhea" id="RHEA:19670"/>
    </physiologicalReaction>
</comment>
<accession>A0AA38CL16</accession>
<dbReference type="PRINTS" id="PR01161">
    <property type="entry name" value="TUBULIN"/>
</dbReference>
<keyword evidence="5 8" id="KW-0342">GTP-binding</keyword>
<keyword evidence="4" id="KW-0378">Hydrolase</keyword>
<gene>
    <name evidence="10" type="ORF">KI387_013399</name>
</gene>
<feature type="domain" description="Tubulin/FtsZ GTPase" evidence="9">
    <location>
        <begin position="14"/>
        <end position="144"/>
    </location>
</feature>
<dbReference type="Proteomes" id="UP000824469">
    <property type="component" value="Unassembled WGS sequence"/>
</dbReference>
<protein>
    <recommendedName>
        <fullName evidence="8">Tubulin alpha chain</fullName>
    </recommendedName>
</protein>
<organism evidence="10 11">
    <name type="scientific">Taxus chinensis</name>
    <name type="common">Chinese yew</name>
    <name type="synonym">Taxus wallichiana var. chinensis</name>
    <dbReference type="NCBI Taxonomy" id="29808"/>
    <lineage>
        <taxon>Eukaryota</taxon>
        <taxon>Viridiplantae</taxon>
        <taxon>Streptophyta</taxon>
        <taxon>Embryophyta</taxon>
        <taxon>Tracheophyta</taxon>
        <taxon>Spermatophyta</taxon>
        <taxon>Pinopsida</taxon>
        <taxon>Pinidae</taxon>
        <taxon>Conifers II</taxon>
        <taxon>Cupressales</taxon>
        <taxon>Taxaceae</taxon>
        <taxon>Taxus</taxon>
    </lineage>
</organism>
<comment type="similarity">
    <text evidence="1 8">Belongs to the tubulin family.</text>
</comment>
<dbReference type="GO" id="GO:0016787">
    <property type="term" value="F:hydrolase activity"/>
    <property type="evidence" value="ECO:0007669"/>
    <property type="project" value="UniProtKB-KW"/>
</dbReference>
<dbReference type="InterPro" id="IPR003008">
    <property type="entry name" value="Tubulin_FtsZ_GTPase"/>
</dbReference>
<feature type="non-terminal residue" evidence="10">
    <location>
        <position position="144"/>
    </location>
</feature>
<evidence type="ECO:0000256" key="1">
    <source>
        <dbReference type="ARBA" id="ARBA00009636"/>
    </source>
</evidence>
<dbReference type="InterPro" id="IPR000217">
    <property type="entry name" value="Tubulin"/>
</dbReference>
<comment type="subunit">
    <text evidence="8">Dimer of alpha and beta chains. A typical microtubule is a hollow water-filled tube with an outer diameter of 25 nm and an inner diameter of 15 nM. Alpha-beta heterodimers associate head-to-tail to form protofilaments running lengthwise along the microtubule wall with the beta-tubulin subunit facing the microtubule plus end conferring a structural polarity. Microtubules usually have 13 protofilaments but different protofilament numbers can be found in some organisms and specialized cells.</text>
</comment>
<dbReference type="Gene3D" id="3.40.50.1440">
    <property type="entry name" value="Tubulin/FtsZ, GTPase domain"/>
    <property type="match status" value="2"/>
</dbReference>
<keyword evidence="2 8" id="KW-0493">Microtubule</keyword>
<dbReference type="GO" id="GO:0005525">
    <property type="term" value="F:GTP binding"/>
    <property type="evidence" value="ECO:0007669"/>
    <property type="project" value="UniProtKB-UniRule"/>
</dbReference>
<sequence length="144" mass="15790">MPSNKTVGGGDDAFNTFFSETSARKHVPRAVFLDLCLDRIRRLADNCTGLQGFLVFHAVGGGTGSGLGSLLLERLSVDYRKKSKLGFTVYPSPQVSTSVVEPYNSVLSTHSQLEHTDVDVLLDNEAICDVCRHSLNKEQHNLPR</sequence>
<evidence type="ECO:0000256" key="3">
    <source>
        <dbReference type="ARBA" id="ARBA00022741"/>
    </source>
</evidence>
<reference evidence="10 11" key="1">
    <citation type="journal article" date="2021" name="Nat. Plants">
        <title>The Taxus genome provides insights into paclitaxel biosynthesis.</title>
        <authorList>
            <person name="Xiong X."/>
            <person name="Gou J."/>
            <person name="Liao Q."/>
            <person name="Li Y."/>
            <person name="Zhou Q."/>
            <person name="Bi G."/>
            <person name="Li C."/>
            <person name="Du R."/>
            <person name="Wang X."/>
            <person name="Sun T."/>
            <person name="Guo L."/>
            <person name="Liang H."/>
            <person name="Lu P."/>
            <person name="Wu Y."/>
            <person name="Zhang Z."/>
            <person name="Ro D.K."/>
            <person name="Shang Y."/>
            <person name="Huang S."/>
            <person name="Yan J."/>
        </authorList>
    </citation>
    <scope>NUCLEOTIDE SEQUENCE [LARGE SCALE GENOMIC DNA]</scope>
    <source>
        <strain evidence="10">Ta-2019</strain>
    </source>
</reference>
<dbReference type="InterPro" id="IPR036525">
    <property type="entry name" value="Tubulin/FtsZ_GTPase_sf"/>
</dbReference>
<dbReference type="PRINTS" id="PR01162">
    <property type="entry name" value="ALPHATUBULIN"/>
</dbReference>
<dbReference type="EMBL" id="JAHRHJ020000009">
    <property type="protein sequence ID" value="KAH9301816.1"/>
    <property type="molecule type" value="Genomic_DNA"/>
</dbReference>
<dbReference type="GO" id="GO:0005874">
    <property type="term" value="C:microtubule"/>
    <property type="evidence" value="ECO:0007669"/>
    <property type="project" value="UniProtKB-KW"/>
</dbReference>